<organism evidence="1 2">
    <name type="scientific">Salipiger abyssi</name>
    <dbReference type="NCBI Taxonomy" id="1250539"/>
    <lineage>
        <taxon>Bacteria</taxon>
        <taxon>Pseudomonadati</taxon>
        <taxon>Pseudomonadota</taxon>
        <taxon>Alphaproteobacteria</taxon>
        <taxon>Rhodobacterales</taxon>
        <taxon>Roseobacteraceae</taxon>
        <taxon>Salipiger</taxon>
    </lineage>
</organism>
<evidence type="ECO:0000313" key="2">
    <source>
        <dbReference type="Proteomes" id="UP000187059"/>
    </source>
</evidence>
<name>A0A1P8UTD8_9RHOB</name>
<dbReference type="RefSeq" id="WP_083716824.1">
    <property type="nucleotide sequence ID" value="NZ_CP015093.1"/>
</dbReference>
<dbReference type="SUPFAM" id="SSF52540">
    <property type="entry name" value="P-loop containing nucleoside triphosphate hydrolases"/>
    <property type="match status" value="1"/>
</dbReference>
<keyword evidence="2" id="KW-1185">Reference proteome</keyword>
<keyword evidence="1" id="KW-0808">Transferase</keyword>
<dbReference type="PANTHER" id="PTHR37816">
    <property type="entry name" value="YALI0E33011P"/>
    <property type="match status" value="1"/>
</dbReference>
<dbReference type="AlphaFoldDB" id="A0A1P8UTD8"/>
<dbReference type="GO" id="GO:0016301">
    <property type="term" value="F:kinase activity"/>
    <property type="evidence" value="ECO:0007669"/>
    <property type="project" value="UniProtKB-KW"/>
</dbReference>
<dbReference type="PANTHER" id="PTHR37816:SF3">
    <property type="entry name" value="MODULATES DNA TOPOLOGY"/>
    <property type="match status" value="1"/>
</dbReference>
<dbReference type="OrthoDB" id="7210594at2"/>
<dbReference type="KEGG" id="paby:Ga0080574_TMP2262"/>
<sequence>MKRVMILGQPGAGKSTLARRLGARTGLPVVHIDRIHWSPGWVERAMPQKLPLIRSAEAQESWIIEGGLSATYDTRLARADTLIVLDLPVWLRLWRVLKRRFEYAGGQTRPDLPENCPERIDPEFLKWIWDTRRLNAEKNREMIARAGPEVTVYHLRSPRAVRRFLAGLDAGRVSGHEAGHGTGHDRTAGASG</sequence>
<reference evidence="1 2" key="1">
    <citation type="submission" date="2016-04" db="EMBL/GenBank/DDBJ databases">
        <title>Deep-sea bacteria in the southern Pacific.</title>
        <authorList>
            <person name="Tang K."/>
        </authorList>
    </citation>
    <scope>NUCLEOTIDE SEQUENCE [LARGE SCALE GENOMIC DNA]</scope>
    <source>
        <strain evidence="1 2">JLT2014</strain>
    </source>
</reference>
<dbReference type="InterPro" id="IPR052922">
    <property type="entry name" value="Cytidylate_Kinase-2"/>
</dbReference>
<dbReference type="STRING" id="1250539.Ga0080574_TMP2262"/>
<dbReference type="Proteomes" id="UP000187059">
    <property type="component" value="Chromosome"/>
</dbReference>
<dbReference type="EMBL" id="CP015093">
    <property type="protein sequence ID" value="APZ52596.1"/>
    <property type="molecule type" value="Genomic_DNA"/>
</dbReference>
<dbReference type="InterPro" id="IPR027417">
    <property type="entry name" value="P-loop_NTPase"/>
</dbReference>
<evidence type="ECO:0000313" key="1">
    <source>
        <dbReference type="EMBL" id="APZ52596.1"/>
    </source>
</evidence>
<proteinExistence type="predicted"/>
<accession>A0A1P8UTD8</accession>
<keyword evidence="1" id="KW-0418">Kinase</keyword>
<dbReference type="Gene3D" id="3.40.50.300">
    <property type="entry name" value="P-loop containing nucleotide triphosphate hydrolases"/>
    <property type="match status" value="1"/>
</dbReference>
<protein>
    <submittedName>
        <fullName evidence="1">Adenylate kinase-like kinase</fullName>
    </submittedName>
</protein>
<gene>
    <name evidence="1" type="ORF">Ga0080574_TMP2262</name>
</gene>